<dbReference type="GO" id="GO:0005262">
    <property type="term" value="F:calcium channel activity"/>
    <property type="evidence" value="ECO:0007669"/>
    <property type="project" value="TreeGrafter"/>
</dbReference>
<feature type="transmembrane region" description="Helical" evidence="5">
    <location>
        <begin position="256"/>
        <end position="279"/>
    </location>
</feature>
<dbReference type="InterPro" id="IPR044880">
    <property type="entry name" value="NCX_ion-bd_dom_sf"/>
</dbReference>
<feature type="transmembrane region" description="Helical" evidence="5">
    <location>
        <begin position="191"/>
        <end position="212"/>
    </location>
</feature>
<keyword evidence="8" id="KW-1185">Reference proteome</keyword>
<protein>
    <submittedName>
        <fullName evidence="7">Sodium:calcium antiporter</fullName>
    </submittedName>
</protein>
<feature type="transmembrane region" description="Helical" evidence="5">
    <location>
        <begin position="119"/>
        <end position="138"/>
    </location>
</feature>
<evidence type="ECO:0000256" key="2">
    <source>
        <dbReference type="ARBA" id="ARBA00022692"/>
    </source>
</evidence>
<dbReference type="Pfam" id="PF01699">
    <property type="entry name" value="Na_Ca_ex"/>
    <property type="match status" value="2"/>
</dbReference>
<dbReference type="OrthoDB" id="204563at2157"/>
<evidence type="ECO:0000259" key="6">
    <source>
        <dbReference type="Pfam" id="PF01699"/>
    </source>
</evidence>
<feature type="transmembrane region" description="Helical" evidence="5">
    <location>
        <begin position="12"/>
        <end position="32"/>
    </location>
</feature>
<evidence type="ECO:0000313" key="7">
    <source>
        <dbReference type="EMBL" id="MXR21194.1"/>
    </source>
</evidence>
<dbReference type="PANTHER" id="PTHR10846:SF8">
    <property type="entry name" value="INNER MEMBRANE PROTEIN YRBG"/>
    <property type="match status" value="1"/>
</dbReference>
<accession>A0A6B0SH96</accession>
<comment type="subcellular location">
    <subcellularLocation>
        <location evidence="1">Membrane</location>
        <topology evidence="1">Multi-pass membrane protein</topology>
    </subcellularLocation>
</comment>
<evidence type="ECO:0000313" key="8">
    <source>
        <dbReference type="Proteomes" id="UP000471521"/>
    </source>
</evidence>
<dbReference type="PANTHER" id="PTHR10846">
    <property type="entry name" value="SODIUM/POTASSIUM/CALCIUM EXCHANGER"/>
    <property type="match status" value="1"/>
</dbReference>
<comment type="caution">
    <text evidence="7">The sequence shown here is derived from an EMBL/GenBank/DDBJ whole genome shotgun (WGS) entry which is preliminary data.</text>
</comment>
<dbReference type="GO" id="GO:0005886">
    <property type="term" value="C:plasma membrane"/>
    <property type="evidence" value="ECO:0007669"/>
    <property type="project" value="TreeGrafter"/>
</dbReference>
<feature type="transmembrane region" description="Helical" evidence="5">
    <location>
        <begin position="285"/>
        <end position="306"/>
    </location>
</feature>
<gene>
    <name evidence="7" type="ORF">GRX66_11490</name>
</gene>
<keyword evidence="4 5" id="KW-0472">Membrane</keyword>
<feature type="domain" description="Sodium/calcium exchanger membrane region" evidence="6">
    <location>
        <begin position="192"/>
        <end position="332"/>
    </location>
</feature>
<feature type="domain" description="Sodium/calcium exchanger membrane region" evidence="6">
    <location>
        <begin position="15"/>
        <end position="170"/>
    </location>
</feature>
<evidence type="ECO:0000256" key="3">
    <source>
        <dbReference type="ARBA" id="ARBA00022989"/>
    </source>
</evidence>
<dbReference type="GO" id="GO:0006874">
    <property type="term" value="P:intracellular calcium ion homeostasis"/>
    <property type="evidence" value="ECO:0007669"/>
    <property type="project" value="TreeGrafter"/>
</dbReference>
<dbReference type="AlphaFoldDB" id="A0A6B0SH96"/>
<dbReference type="InterPro" id="IPR004837">
    <property type="entry name" value="NaCa_Exmemb"/>
</dbReference>
<dbReference type="GO" id="GO:0008273">
    <property type="term" value="F:calcium, potassium:sodium antiporter activity"/>
    <property type="evidence" value="ECO:0007669"/>
    <property type="project" value="TreeGrafter"/>
</dbReference>
<name>A0A6B0SH96_9EURY</name>
<keyword evidence="3 5" id="KW-1133">Transmembrane helix</keyword>
<sequence length="345" mass="35995">MVLGGLLPDATAVHVLVVVVTSALIWLGSGWLERAAEALSLHYGLPAVVQGSVVVALGSSFPEFASVVFTALADTFNMGVGAIVGSAIFNILVIPALSGIAAEGDLEADRTVVYKEAQFYMIAVSALVITFALAVIYIPDPTGPALAGQITRPLAMLPLLVYGLYLFIQWQDVGDYDAPEVTEKIRLRREWGRLAAGLFLILVAVEQLVGSVESLGQTFGIPEFLAGVVIVAAATSLPDTLVSVRSAKAGKARTSLGNVLGSNTFDLLVAIPVGVLIVGTVTVDFAAAVPMLGVLTLATVLLFAILRTDLSMTRPEAYALLLAYGVFVAWIIAETAGVTDLLKGG</sequence>
<feature type="transmembrane region" description="Helical" evidence="5">
    <location>
        <begin position="318"/>
        <end position="338"/>
    </location>
</feature>
<evidence type="ECO:0000256" key="1">
    <source>
        <dbReference type="ARBA" id="ARBA00004141"/>
    </source>
</evidence>
<dbReference type="EMBL" id="WUUU01000091">
    <property type="protein sequence ID" value="MXR21194.1"/>
    <property type="molecule type" value="Genomic_DNA"/>
</dbReference>
<reference evidence="7 8" key="1">
    <citation type="submission" date="2019-12" db="EMBL/GenBank/DDBJ databases">
        <title>Isolation and characterization of three novel carbon monoxide-oxidizing members of Halobacteria from salione crusts and soils.</title>
        <authorList>
            <person name="Myers M.R."/>
            <person name="King G.M."/>
        </authorList>
    </citation>
    <scope>NUCLEOTIDE SEQUENCE [LARGE SCALE GENOMIC DNA]</scope>
    <source>
        <strain evidence="7 8">PCN9</strain>
    </source>
</reference>
<organism evidence="7 8">
    <name type="scientific">Halobacterium bonnevillei</name>
    <dbReference type="NCBI Taxonomy" id="2692200"/>
    <lineage>
        <taxon>Archaea</taxon>
        <taxon>Methanobacteriati</taxon>
        <taxon>Methanobacteriota</taxon>
        <taxon>Stenosarchaea group</taxon>
        <taxon>Halobacteria</taxon>
        <taxon>Halobacteriales</taxon>
        <taxon>Halobacteriaceae</taxon>
        <taxon>Halobacterium</taxon>
    </lineage>
</organism>
<dbReference type="Proteomes" id="UP000471521">
    <property type="component" value="Unassembled WGS sequence"/>
</dbReference>
<evidence type="ECO:0000256" key="4">
    <source>
        <dbReference type="ARBA" id="ARBA00023136"/>
    </source>
</evidence>
<proteinExistence type="predicted"/>
<feature type="transmembrane region" description="Helical" evidence="5">
    <location>
        <begin position="39"/>
        <end position="58"/>
    </location>
</feature>
<dbReference type="Gene3D" id="1.20.1420.30">
    <property type="entry name" value="NCX, central ion-binding region"/>
    <property type="match status" value="1"/>
</dbReference>
<feature type="transmembrane region" description="Helical" evidence="5">
    <location>
        <begin position="78"/>
        <end position="98"/>
    </location>
</feature>
<dbReference type="RefSeq" id="WP_159526687.1">
    <property type="nucleotide sequence ID" value="NZ_WUUU01000091.1"/>
</dbReference>
<dbReference type="InterPro" id="IPR004481">
    <property type="entry name" value="K/Na/Ca-exchanger"/>
</dbReference>
<feature type="transmembrane region" description="Helical" evidence="5">
    <location>
        <begin position="150"/>
        <end position="170"/>
    </location>
</feature>
<keyword evidence="2 5" id="KW-0812">Transmembrane</keyword>
<evidence type="ECO:0000256" key="5">
    <source>
        <dbReference type="SAM" id="Phobius"/>
    </source>
</evidence>
<feature type="transmembrane region" description="Helical" evidence="5">
    <location>
        <begin position="224"/>
        <end position="244"/>
    </location>
</feature>